<dbReference type="PANTHER" id="PTHR11089:SF30">
    <property type="entry name" value="GUANINE NUCLEOTIDE-BINDING PROTEIN-LIKE 3 HOMOLOG"/>
    <property type="match status" value="1"/>
</dbReference>
<feature type="domain" description="G" evidence="6">
    <location>
        <begin position="253"/>
        <end position="323"/>
    </location>
</feature>
<dbReference type="PANTHER" id="PTHR11089">
    <property type="entry name" value="GTP-BINDING PROTEIN-RELATED"/>
    <property type="match status" value="1"/>
</dbReference>
<dbReference type="AlphaFoldDB" id="A0A4Y9YH39"/>
<organism evidence="8 9">
    <name type="scientific">Rhodofomes roseus</name>
    <dbReference type="NCBI Taxonomy" id="34475"/>
    <lineage>
        <taxon>Eukaryota</taxon>
        <taxon>Fungi</taxon>
        <taxon>Dikarya</taxon>
        <taxon>Basidiomycota</taxon>
        <taxon>Agaricomycotina</taxon>
        <taxon>Agaricomycetes</taxon>
        <taxon>Polyporales</taxon>
        <taxon>Rhodofomes</taxon>
    </lineage>
</organism>
<sequence length="654" mass="71296">MPRIRKKTSKRGTSNQRGRIKHKVAETRKKRKKEAKKNTQWKTKNPKDLGIPNNFPYKDQILAEVAEERRRTVEEKEKRKEEKKAAKAQAADQGEVDADAGSQGKGTSSSSAIQGSTGAVDDDIPVLANRDLPDLRSVLKEADVVIQVLDARDPQRCRSTSLDEAAKDKKILCVLNKVDACPREAVQEWATSLRAQYPTALFRSASAFLPSLIEPAGKGKGKERADDAWGVDSAMQVLSKWAQEREGDGALVVAVVGVTNAGKSSFINSLLRQATLPTYKLTSSPVDGPTTTAYPQEVSLELEGKAVRIIDTPGLAWLAPDDLSAEDLERIRARDILQRNRGRVERLKDPAPVVAELVSRADREDLMLFYNLPAFAAGDSNAFLSGVARANGLIKKGGVLDLGVASRIVLRDWSTGKFPRYTRPSLACAPSTPSPDSSFADVYAKNDEILSRLETRKEMRKSRGSVKMSPGEVESREVALGVPYFGNEDEDDDDEGDDGEVDQLDQSSEQEGDEDEEASDEDEDEDDEEEEEEDEDEEDEEPAPAAGKRKRAAQKSPSRPAKKVAFAAEPKGTKQARSAAGAAGSKLFAAQAKSPQAKPQAKAKVAPQAKPTKAPKKMPSIASAMKKIANPKKATQPSSTTKDGEETYDFSKFF</sequence>
<comment type="caution">
    <text evidence="8">The sequence shown here is derived from an EMBL/GenBank/DDBJ whole genome shotgun (WGS) entry which is preliminary data.</text>
</comment>
<feature type="compositionally biased region" description="Basic residues" evidence="5">
    <location>
        <begin position="1"/>
        <end position="10"/>
    </location>
</feature>
<evidence type="ECO:0000313" key="8">
    <source>
        <dbReference type="EMBL" id="TFY61023.1"/>
    </source>
</evidence>
<evidence type="ECO:0000256" key="4">
    <source>
        <dbReference type="ARBA" id="ARBA00023242"/>
    </source>
</evidence>
<reference evidence="8 9" key="1">
    <citation type="submission" date="2019-01" db="EMBL/GenBank/DDBJ databases">
        <title>Genome sequencing of the rare red list fungi Fomitopsis rosea.</title>
        <authorList>
            <person name="Buettner E."/>
            <person name="Kellner H."/>
        </authorList>
    </citation>
    <scope>NUCLEOTIDE SEQUENCE [LARGE SCALE GENOMIC DNA]</scope>
    <source>
        <strain evidence="8 9">DSM 105464</strain>
    </source>
</reference>
<dbReference type="EMBL" id="SEKV01000226">
    <property type="protein sequence ID" value="TFY61023.1"/>
    <property type="molecule type" value="Genomic_DNA"/>
</dbReference>
<dbReference type="InterPro" id="IPR023179">
    <property type="entry name" value="GTP-bd_ortho_bundle_sf"/>
</dbReference>
<dbReference type="InterPro" id="IPR006073">
    <property type="entry name" value="GTP-bd"/>
</dbReference>
<dbReference type="Pfam" id="PF08701">
    <property type="entry name" value="GN3L_Grn1"/>
    <property type="match status" value="1"/>
</dbReference>
<protein>
    <recommendedName>
        <fullName evidence="10">CP-type G domain-containing protein</fullName>
    </recommendedName>
</protein>
<keyword evidence="3" id="KW-0342">GTP-binding</keyword>
<dbReference type="SUPFAM" id="SSF52540">
    <property type="entry name" value="P-loop containing nucleoside triphosphate hydrolases"/>
    <property type="match status" value="1"/>
</dbReference>
<evidence type="ECO:0000256" key="2">
    <source>
        <dbReference type="ARBA" id="ARBA00022741"/>
    </source>
</evidence>
<dbReference type="Gene3D" id="1.10.1580.10">
    <property type="match status" value="1"/>
</dbReference>
<feature type="region of interest" description="Disordered" evidence="5">
    <location>
        <begin position="69"/>
        <end position="119"/>
    </location>
</feature>
<evidence type="ECO:0000259" key="6">
    <source>
        <dbReference type="Pfam" id="PF01926"/>
    </source>
</evidence>
<evidence type="ECO:0000259" key="7">
    <source>
        <dbReference type="Pfam" id="PF08701"/>
    </source>
</evidence>
<feature type="compositionally biased region" description="Basic and acidic residues" evidence="5">
    <location>
        <begin position="69"/>
        <end position="85"/>
    </location>
</feature>
<evidence type="ECO:0000256" key="3">
    <source>
        <dbReference type="ARBA" id="ARBA00023134"/>
    </source>
</evidence>
<keyword evidence="4" id="KW-0539">Nucleus</keyword>
<dbReference type="InterPro" id="IPR027417">
    <property type="entry name" value="P-loop_NTPase"/>
</dbReference>
<name>A0A4Y9YH39_9APHY</name>
<feature type="region of interest" description="Disordered" evidence="5">
    <location>
        <begin position="454"/>
        <end position="654"/>
    </location>
</feature>
<dbReference type="InterPro" id="IPR050755">
    <property type="entry name" value="TRAFAC_YlqF/YawG_RiboMat"/>
</dbReference>
<accession>A0A4Y9YH39</accession>
<feature type="compositionally biased region" description="Acidic residues" evidence="5">
    <location>
        <begin position="487"/>
        <end position="542"/>
    </location>
</feature>
<evidence type="ECO:0000256" key="1">
    <source>
        <dbReference type="ARBA" id="ARBA00004123"/>
    </source>
</evidence>
<dbReference type="Pfam" id="PF01926">
    <property type="entry name" value="MMR_HSR1"/>
    <property type="match status" value="1"/>
</dbReference>
<proteinExistence type="predicted"/>
<evidence type="ECO:0000313" key="9">
    <source>
        <dbReference type="Proteomes" id="UP000298390"/>
    </source>
</evidence>
<dbReference type="Proteomes" id="UP000298390">
    <property type="component" value="Unassembled WGS sequence"/>
</dbReference>
<dbReference type="Gene3D" id="3.40.50.300">
    <property type="entry name" value="P-loop containing nucleotide triphosphate hydrolases"/>
    <property type="match status" value="1"/>
</dbReference>
<keyword evidence="2" id="KW-0547">Nucleotide-binding</keyword>
<dbReference type="GO" id="GO:0005525">
    <property type="term" value="F:GTP binding"/>
    <property type="evidence" value="ECO:0007669"/>
    <property type="project" value="UniProtKB-KW"/>
</dbReference>
<feature type="compositionally biased region" description="Basic residues" evidence="5">
    <location>
        <begin position="18"/>
        <end position="35"/>
    </location>
</feature>
<evidence type="ECO:0000256" key="5">
    <source>
        <dbReference type="SAM" id="MobiDB-lite"/>
    </source>
</evidence>
<evidence type="ECO:0008006" key="10">
    <source>
        <dbReference type="Google" id="ProtNLM"/>
    </source>
</evidence>
<feature type="compositionally biased region" description="Polar residues" evidence="5">
    <location>
        <begin position="105"/>
        <end position="117"/>
    </location>
</feature>
<feature type="region of interest" description="Disordered" evidence="5">
    <location>
        <begin position="1"/>
        <end position="57"/>
    </location>
</feature>
<dbReference type="STRING" id="34475.A0A4Y9YH39"/>
<feature type="compositionally biased region" description="Low complexity" evidence="5">
    <location>
        <begin position="578"/>
        <end position="612"/>
    </location>
</feature>
<dbReference type="GO" id="GO:0005730">
    <property type="term" value="C:nucleolus"/>
    <property type="evidence" value="ECO:0007669"/>
    <property type="project" value="TreeGrafter"/>
</dbReference>
<dbReference type="InterPro" id="IPR014813">
    <property type="entry name" value="Gnl3_N_dom"/>
</dbReference>
<feature type="domain" description="Guanine nucleotide-binding protein-like 3 N-terminal" evidence="7">
    <location>
        <begin position="15"/>
        <end position="89"/>
    </location>
</feature>
<comment type="subcellular location">
    <subcellularLocation>
        <location evidence="1">Nucleus</location>
    </subcellularLocation>
</comment>
<feature type="region of interest" description="Disordered" evidence="5">
    <location>
        <begin position="421"/>
        <end position="440"/>
    </location>
</feature>
<gene>
    <name evidence="8" type="ORF">EVJ58_g4772</name>
</gene>